<dbReference type="AlphaFoldDB" id="A0A370GJ05"/>
<protein>
    <submittedName>
        <fullName evidence="6">GerA spore germination protein</fullName>
    </submittedName>
</protein>
<organism evidence="6 7">
    <name type="scientific">Falsibacillus pallidus</name>
    <dbReference type="NCBI Taxonomy" id="493781"/>
    <lineage>
        <taxon>Bacteria</taxon>
        <taxon>Bacillati</taxon>
        <taxon>Bacillota</taxon>
        <taxon>Bacilli</taxon>
        <taxon>Bacillales</taxon>
        <taxon>Bacillaceae</taxon>
        <taxon>Falsibacillus</taxon>
    </lineage>
</organism>
<dbReference type="PANTHER" id="PTHR22550">
    <property type="entry name" value="SPORE GERMINATION PROTEIN"/>
    <property type="match status" value="1"/>
</dbReference>
<sequence>MFKESFKKAEKNRKKAHRLTKEEFKADIQSALSNSSDLLFRDIFHHEKTILLVYLENSIKEDALSEDIIKPLNLLYNEALSVKNIYQSLNIGKLLLTNQLEEISQGIINGYLYIFIEGEDCGILADIGKKESRGLEKAETESLVYGPKISFTESIATNVNIVRNYLSDEKLAVEEIMVGNRLKRKVSLVYISDVADEENVSTFRQRITDLDIDSIIDASVLAQLIEDNSITLFPQLMSTELPDRFCMSLLYGKVGVLVDRSPISLIGPTSFYSFFETTEDVYVRWNIGTFLRILRFISILLSILLTPAYVAVLTYHYEVIPSALLTSLGESRSNVPFPPVFEALLLEFIIELLREAGARLPTKVGQTMGIVGGIVIGQAAVQAGFTSNILIIIIAISALGSFTTPSYLMGSTLRILRFPIIFAAGLYGGIGIMFAFCLILIHLLRQTSMGRPYLTPLFPLRLNDLKYSLIRAPISFYRNRPESNMPKDHIRFFKSDGRKKNDLDE</sequence>
<dbReference type="RefSeq" id="WP_114745501.1">
    <property type="nucleotide sequence ID" value="NZ_QQAY01000004.1"/>
</dbReference>
<dbReference type="Proteomes" id="UP000255326">
    <property type="component" value="Unassembled WGS sequence"/>
</dbReference>
<evidence type="ECO:0000256" key="2">
    <source>
        <dbReference type="ARBA" id="ARBA00005278"/>
    </source>
</evidence>
<evidence type="ECO:0000256" key="3">
    <source>
        <dbReference type="ARBA" id="ARBA00023136"/>
    </source>
</evidence>
<accession>A0A370GJ05</accession>
<feature type="transmembrane region" description="Helical" evidence="5">
    <location>
        <begin position="374"/>
        <end position="400"/>
    </location>
</feature>
<proteinExistence type="inferred from homology"/>
<comment type="caution">
    <text evidence="6">The sequence shown here is derived from an EMBL/GenBank/DDBJ whole genome shotgun (WGS) entry which is preliminary data.</text>
</comment>
<dbReference type="InterPro" id="IPR050768">
    <property type="entry name" value="UPF0353/GerABKA_families"/>
</dbReference>
<gene>
    <name evidence="6" type="ORF">DFR59_104261</name>
</gene>
<evidence type="ECO:0000256" key="5">
    <source>
        <dbReference type="SAM" id="Phobius"/>
    </source>
</evidence>
<dbReference type="PANTHER" id="PTHR22550:SF5">
    <property type="entry name" value="LEUCINE ZIPPER PROTEIN 4"/>
    <property type="match status" value="1"/>
</dbReference>
<evidence type="ECO:0000256" key="1">
    <source>
        <dbReference type="ARBA" id="ARBA00004141"/>
    </source>
</evidence>
<comment type="similarity">
    <text evidence="2 4">Belongs to the GerABKA family.</text>
</comment>
<dbReference type="OrthoDB" id="9772630at2"/>
<evidence type="ECO:0000256" key="4">
    <source>
        <dbReference type="PIRNR" id="PIRNR005690"/>
    </source>
</evidence>
<feature type="transmembrane region" description="Helical" evidence="5">
    <location>
        <begin position="420"/>
        <end position="444"/>
    </location>
</feature>
<dbReference type="InterPro" id="IPR004995">
    <property type="entry name" value="Spore_Ger"/>
</dbReference>
<keyword evidence="5" id="KW-1133">Transmembrane helix</keyword>
<dbReference type="PIRSF" id="PIRSF005690">
    <property type="entry name" value="GerBA"/>
    <property type="match status" value="1"/>
</dbReference>
<name>A0A370GJ05_9BACI</name>
<keyword evidence="7" id="KW-1185">Reference proteome</keyword>
<dbReference type="EMBL" id="QQAY01000004">
    <property type="protein sequence ID" value="RDI43206.1"/>
    <property type="molecule type" value="Genomic_DNA"/>
</dbReference>
<evidence type="ECO:0000313" key="6">
    <source>
        <dbReference type="EMBL" id="RDI43206.1"/>
    </source>
</evidence>
<feature type="transmembrane region" description="Helical" evidence="5">
    <location>
        <begin position="293"/>
        <end position="315"/>
    </location>
</feature>
<dbReference type="GO" id="GO:0005886">
    <property type="term" value="C:plasma membrane"/>
    <property type="evidence" value="ECO:0007669"/>
    <property type="project" value="UniProtKB-SubCell"/>
</dbReference>
<reference evidence="6 7" key="1">
    <citation type="submission" date="2018-07" db="EMBL/GenBank/DDBJ databases">
        <title>Genomic Encyclopedia of Type Strains, Phase IV (KMG-IV): sequencing the most valuable type-strain genomes for metagenomic binning, comparative biology and taxonomic classification.</title>
        <authorList>
            <person name="Goeker M."/>
        </authorList>
    </citation>
    <scope>NUCLEOTIDE SEQUENCE [LARGE SCALE GENOMIC DNA]</scope>
    <source>
        <strain evidence="6 7">DSM 25281</strain>
    </source>
</reference>
<keyword evidence="3 4" id="KW-0472">Membrane</keyword>
<dbReference type="Pfam" id="PF03323">
    <property type="entry name" value="GerA"/>
    <property type="match status" value="1"/>
</dbReference>
<evidence type="ECO:0000313" key="7">
    <source>
        <dbReference type="Proteomes" id="UP000255326"/>
    </source>
</evidence>
<comment type="subcellular location">
    <subcellularLocation>
        <location evidence="4">Cell membrane</location>
    </subcellularLocation>
    <subcellularLocation>
        <location evidence="1">Membrane</location>
        <topology evidence="1">Multi-pass membrane protein</topology>
    </subcellularLocation>
</comment>
<dbReference type="GO" id="GO:0009847">
    <property type="term" value="P:spore germination"/>
    <property type="evidence" value="ECO:0007669"/>
    <property type="project" value="UniProtKB-UniRule"/>
</dbReference>
<keyword evidence="5" id="KW-0812">Transmembrane</keyword>